<name>A0A8J8P958_HALGN</name>
<accession>A0A8J8P958</accession>
<protein>
    <submittedName>
        <fullName evidence="1">Uncharacterized protein</fullName>
    </submittedName>
</protein>
<dbReference type="EMBL" id="RRYP01000075">
    <property type="protein sequence ID" value="TNV88090.1"/>
    <property type="molecule type" value="Genomic_DNA"/>
</dbReference>
<evidence type="ECO:0000313" key="2">
    <source>
        <dbReference type="Proteomes" id="UP000785679"/>
    </source>
</evidence>
<reference evidence="1" key="1">
    <citation type="submission" date="2019-06" db="EMBL/GenBank/DDBJ databases">
        <authorList>
            <person name="Zheng W."/>
        </authorList>
    </citation>
    <scope>NUCLEOTIDE SEQUENCE</scope>
    <source>
        <strain evidence="1">QDHG01</strain>
    </source>
</reference>
<dbReference type="AlphaFoldDB" id="A0A8J8P958"/>
<proteinExistence type="predicted"/>
<evidence type="ECO:0000313" key="1">
    <source>
        <dbReference type="EMBL" id="TNV88090.1"/>
    </source>
</evidence>
<keyword evidence="2" id="KW-1185">Reference proteome</keyword>
<sequence>MIRSCGSIKRVACRRVALRSHALLDTRTSLDRKRRTKQILFPRVEQINQSFYKIIISAEFTSSTSWEKSCACQN</sequence>
<gene>
    <name evidence="1" type="ORF">FGO68_gene15867</name>
</gene>
<comment type="caution">
    <text evidence="1">The sequence shown here is derived from an EMBL/GenBank/DDBJ whole genome shotgun (WGS) entry which is preliminary data.</text>
</comment>
<dbReference type="Proteomes" id="UP000785679">
    <property type="component" value="Unassembled WGS sequence"/>
</dbReference>
<organism evidence="1 2">
    <name type="scientific">Halteria grandinella</name>
    <dbReference type="NCBI Taxonomy" id="5974"/>
    <lineage>
        <taxon>Eukaryota</taxon>
        <taxon>Sar</taxon>
        <taxon>Alveolata</taxon>
        <taxon>Ciliophora</taxon>
        <taxon>Intramacronucleata</taxon>
        <taxon>Spirotrichea</taxon>
        <taxon>Stichotrichia</taxon>
        <taxon>Sporadotrichida</taxon>
        <taxon>Halteriidae</taxon>
        <taxon>Halteria</taxon>
    </lineage>
</organism>